<evidence type="ECO:0000256" key="9">
    <source>
        <dbReference type="ARBA" id="ARBA00023136"/>
    </source>
</evidence>
<evidence type="ECO:0000259" key="10">
    <source>
        <dbReference type="PROSITE" id="PS50893"/>
    </source>
</evidence>
<keyword evidence="9" id="KW-0472">Membrane</keyword>
<dbReference type="GO" id="GO:0006829">
    <property type="term" value="P:zinc ion transport"/>
    <property type="evidence" value="ECO:0007669"/>
    <property type="project" value="UniProtKB-KW"/>
</dbReference>
<keyword evidence="7" id="KW-1278">Translocase</keyword>
<dbReference type="InterPro" id="IPR050153">
    <property type="entry name" value="Metal_Ion_Import_ABC"/>
</dbReference>
<dbReference type="GO" id="GO:0010043">
    <property type="term" value="P:response to zinc ion"/>
    <property type="evidence" value="ECO:0007669"/>
    <property type="project" value="TreeGrafter"/>
</dbReference>
<keyword evidence="2" id="KW-1003">Cell membrane</keyword>
<dbReference type="SUPFAM" id="SSF52540">
    <property type="entry name" value="P-loop containing nucleoside triphosphate hydrolases"/>
    <property type="match status" value="1"/>
</dbReference>
<keyword evidence="12" id="KW-1185">Reference proteome</keyword>
<dbReference type="NCBIfam" id="NF007090">
    <property type="entry name" value="PRK09544.1"/>
    <property type="match status" value="1"/>
</dbReference>
<evidence type="ECO:0000256" key="3">
    <source>
        <dbReference type="ARBA" id="ARBA00022741"/>
    </source>
</evidence>
<feature type="domain" description="ABC transporter" evidence="10">
    <location>
        <begin position="8"/>
        <end position="226"/>
    </location>
</feature>
<evidence type="ECO:0000313" key="11">
    <source>
        <dbReference type="EMBL" id="OEJ69029.1"/>
    </source>
</evidence>
<evidence type="ECO:0000256" key="1">
    <source>
        <dbReference type="ARBA" id="ARBA00022448"/>
    </source>
</evidence>
<dbReference type="PANTHER" id="PTHR42734:SF9">
    <property type="entry name" value="ZINC IMPORT ATP-BINDING PROTEIN ZNUC"/>
    <property type="match status" value="1"/>
</dbReference>
<dbReference type="InterPro" id="IPR027417">
    <property type="entry name" value="P-loop_NTPase"/>
</dbReference>
<evidence type="ECO:0000256" key="2">
    <source>
        <dbReference type="ARBA" id="ARBA00022475"/>
    </source>
</evidence>
<sequence>MNSLIPLIEVKNVDVSYSGHCVLSGANVVVRRGEIVTLIGPNGAGKTTLVRVMLGLLRPTVGTVSRQPGLSIGYMPQRLSIDPALPITVKRFLQLGSPQGLRKDQCAEVLEEVGAGHVIAQPMQGISGGELQRVLLARALLREPDVLVLDEPVQGVDLTGQAELYRLIEGIREHRNVGVVMVSHDLHVVMAQTDHVICLNQHVCCAGHPSAVSVHPEFVALFGTDVASTLAVYAHKHDHEHTLDGHVEEGHVDGREHVHVHGESCHHG</sequence>
<dbReference type="OrthoDB" id="9780942at2"/>
<reference evidence="12" key="1">
    <citation type="submission" date="2016-07" db="EMBL/GenBank/DDBJ databases">
        <authorList>
            <person name="Florea S."/>
            <person name="Webb J.S."/>
            <person name="Jaromczyk J."/>
            <person name="Schardl C.L."/>
        </authorList>
    </citation>
    <scope>NUCLEOTIDE SEQUENCE [LARGE SCALE GENOMIC DNA]</scope>
    <source>
        <strain evidence="12">MV-1</strain>
    </source>
</reference>
<accession>A0A1E5QAU1</accession>
<keyword evidence="1" id="KW-0813">Transport</keyword>
<dbReference type="FunFam" id="3.40.50.300:FF:000392">
    <property type="entry name" value="Zinc import ATP-binding protein ZnuC"/>
    <property type="match status" value="1"/>
</dbReference>
<dbReference type="GO" id="GO:0005524">
    <property type="term" value="F:ATP binding"/>
    <property type="evidence" value="ECO:0007669"/>
    <property type="project" value="UniProtKB-KW"/>
</dbReference>
<protein>
    <submittedName>
        <fullName evidence="11">Zinc ABC transporter ATP-binding protein</fullName>
    </submittedName>
</protein>
<dbReference type="PROSITE" id="PS50893">
    <property type="entry name" value="ABC_TRANSPORTER_2"/>
    <property type="match status" value="1"/>
</dbReference>
<dbReference type="Proteomes" id="UP000095347">
    <property type="component" value="Unassembled WGS sequence"/>
</dbReference>
<dbReference type="InterPro" id="IPR017871">
    <property type="entry name" value="ABC_transporter-like_CS"/>
</dbReference>
<dbReference type="AlphaFoldDB" id="A0A1E5QAU1"/>
<keyword evidence="5 11" id="KW-0067">ATP-binding</keyword>
<evidence type="ECO:0000256" key="5">
    <source>
        <dbReference type="ARBA" id="ARBA00022840"/>
    </source>
</evidence>
<dbReference type="Gene3D" id="3.40.50.300">
    <property type="entry name" value="P-loop containing nucleotide triphosphate hydrolases"/>
    <property type="match status" value="1"/>
</dbReference>
<proteinExistence type="predicted"/>
<keyword evidence="6" id="KW-0864">Zinc transport</keyword>
<evidence type="ECO:0000256" key="7">
    <source>
        <dbReference type="ARBA" id="ARBA00022967"/>
    </source>
</evidence>
<comment type="caution">
    <text evidence="11">The sequence shown here is derived from an EMBL/GenBank/DDBJ whole genome shotgun (WGS) entry which is preliminary data.</text>
</comment>
<dbReference type="Pfam" id="PF00005">
    <property type="entry name" value="ABC_tran"/>
    <property type="match status" value="1"/>
</dbReference>
<dbReference type="EMBL" id="MCGG01000009">
    <property type="protein sequence ID" value="OEJ69029.1"/>
    <property type="molecule type" value="Genomic_DNA"/>
</dbReference>
<evidence type="ECO:0000256" key="8">
    <source>
        <dbReference type="ARBA" id="ARBA00023065"/>
    </source>
</evidence>
<dbReference type="InterPro" id="IPR003439">
    <property type="entry name" value="ABC_transporter-like_ATP-bd"/>
</dbReference>
<dbReference type="STRING" id="28181.BEN30_04765"/>
<dbReference type="InterPro" id="IPR003593">
    <property type="entry name" value="AAA+_ATPase"/>
</dbReference>
<keyword evidence="8" id="KW-0406">Ion transport</keyword>
<name>A0A1E5QAU1_9PROT</name>
<organism evidence="11 12">
    <name type="scientific">Magnetovibrio blakemorei</name>
    <dbReference type="NCBI Taxonomy" id="28181"/>
    <lineage>
        <taxon>Bacteria</taxon>
        <taxon>Pseudomonadati</taxon>
        <taxon>Pseudomonadota</taxon>
        <taxon>Alphaproteobacteria</taxon>
        <taxon>Rhodospirillales</taxon>
        <taxon>Magnetovibrionaceae</taxon>
        <taxon>Magnetovibrio</taxon>
    </lineage>
</organism>
<dbReference type="RefSeq" id="WP_069956883.1">
    <property type="nucleotide sequence ID" value="NZ_MCGG01000009.1"/>
</dbReference>
<evidence type="ECO:0000256" key="4">
    <source>
        <dbReference type="ARBA" id="ARBA00022833"/>
    </source>
</evidence>
<dbReference type="PANTHER" id="PTHR42734">
    <property type="entry name" value="METAL TRANSPORT SYSTEM ATP-BINDING PROTEIN TM_0124-RELATED"/>
    <property type="match status" value="1"/>
</dbReference>
<dbReference type="GO" id="GO:0016887">
    <property type="term" value="F:ATP hydrolysis activity"/>
    <property type="evidence" value="ECO:0007669"/>
    <property type="project" value="InterPro"/>
</dbReference>
<evidence type="ECO:0000256" key="6">
    <source>
        <dbReference type="ARBA" id="ARBA00022906"/>
    </source>
</evidence>
<gene>
    <name evidence="11" type="ORF">BEN30_04765</name>
</gene>
<dbReference type="SMART" id="SM00382">
    <property type="entry name" value="AAA"/>
    <property type="match status" value="1"/>
</dbReference>
<dbReference type="PROSITE" id="PS00211">
    <property type="entry name" value="ABC_TRANSPORTER_1"/>
    <property type="match status" value="1"/>
</dbReference>
<keyword evidence="3" id="KW-0547">Nucleotide-binding</keyword>
<keyword evidence="4" id="KW-0862">Zinc</keyword>
<evidence type="ECO:0000313" key="12">
    <source>
        <dbReference type="Proteomes" id="UP000095347"/>
    </source>
</evidence>